<gene>
    <name evidence="8" type="ORF">FA09DRAFT_341523</name>
</gene>
<evidence type="ECO:0000256" key="5">
    <source>
        <dbReference type="SAM" id="MobiDB-lite"/>
    </source>
</evidence>
<evidence type="ECO:0000256" key="1">
    <source>
        <dbReference type="ARBA" id="ARBA00004123"/>
    </source>
</evidence>
<feature type="compositionally biased region" description="Low complexity" evidence="5">
    <location>
        <begin position="84"/>
        <end position="98"/>
    </location>
</feature>
<keyword evidence="9" id="KW-1185">Reference proteome</keyword>
<reference evidence="8 9" key="1">
    <citation type="journal article" date="2018" name="Mol. Biol. Evol.">
        <title>Broad Genomic Sampling Reveals a Smut Pathogenic Ancestry of the Fungal Clade Ustilaginomycotina.</title>
        <authorList>
            <person name="Kijpornyongpan T."/>
            <person name="Mondo S.J."/>
            <person name="Barry K."/>
            <person name="Sandor L."/>
            <person name="Lee J."/>
            <person name="Lipzen A."/>
            <person name="Pangilinan J."/>
            <person name="LaButti K."/>
            <person name="Hainaut M."/>
            <person name="Henrissat B."/>
            <person name="Grigoriev I.V."/>
            <person name="Spatafora J.W."/>
            <person name="Aime M.C."/>
        </authorList>
    </citation>
    <scope>NUCLEOTIDE SEQUENCE [LARGE SCALE GENOMIC DNA]</scope>
    <source>
        <strain evidence="8 9">MCA 4186</strain>
    </source>
</reference>
<dbReference type="PANTHER" id="PTHR14212:SF0">
    <property type="entry name" value="U4_U6 SMALL NUCLEAR RIBONUCLEOPROTEIN PRP3"/>
    <property type="match status" value="1"/>
</dbReference>
<evidence type="ECO:0000256" key="3">
    <source>
        <dbReference type="ARBA" id="ARBA00023187"/>
    </source>
</evidence>
<dbReference type="GeneID" id="37272002"/>
<accession>A0A316Z4C9</accession>
<keyword evidence="2" id="KW-0507">mRNA processing</keyword>
<feature type="compositionally biased region" description="Low complexity" evidence="5">
    <location>
        <begin position="23"/>
        <end position="58"/>
    </location>
</feature>
<feature type="region of interest" description="Disordered" evidence="5">
    <location>
        <begin position="508"/>
        <end position="550"/>
    </location>
</feature>
<dbReference type="Pfam" id="PF06544">
    <property type="entry name" value="Prp3_C"/>
    <property type="match status" value="1"/>
</dbReference>
<name>A0A316Z4C9_9BASI</name>
<dbReference type="InterPro" id="IPR010541">
    <property type="entry name" value="Prp3_C"/>
</dbReference>
<dbReference type="InterPro" id="IPR013881">
    <property type="entry name" value="Pre-mRNA_splic_Prp3_dom"/>
</dbReference>
<dbReference type="PANTHER" id="PTHR14212">
    <property type="entry name" value="U4/U6-ASSOCIATED RNA SPLICING FACTOR-RELATED"/>
    <property type="match status" value="1"/>
</dbReference>
<dbReference type="OrthoDB" id="10264544at2759"/>
<keyword evidence="4" id="KW-0539">Nucleus</keyword>
<evidence type="ECO:0000313" key="9">
    <source>
        <dbReference type="Proteomes" id="UP000245946"/>
    </source>
</evidence>
<comment type="subcellular location">
    <subcellularLocation>
        <location evidence="1">Nucleus</location>
    </subcellularLocation>
</comment>
<dbReference type="CDD" id="cd24162">
    <property type="entry name" value="Prp3_C"/>
    <property type="match status" value="1"/>
</dbReference>
<evidence type="ECO:0000313" key="8">
    <source>
        <dbReference type="EMBL" id="PWN95055.1"/>
    </source>
</evidence>
<feature type="compositionally biased region" description="Acidic residues" evidence="5">
    <location>
        <begin position="518"/>
        <end position="527"/>
    </location>
</feature>
<feature type="compositionally biased region" description="Low complexity" evidence="5">
    <location>
        <begin position="530"/>
        <end position="549"/>
    </location>
</feature>
<dbReference type="AlphaFoldDB" id="A0A316Z4C9"/>
<dbReference type="Pfam" id="PF08572">
    <property type="entry name" value="PRP3"/>
    <property type="match status" value="1"/>
</dbReference>
<feature type="region of interest" description="Disordered" evidence="5">
    <location>
        <begin position="1"/>
        <end position="98"/>
    </location>
</feature>
<dbReference type="STRING" id="58919.A0A316Z4C9"/>
<sequence>MAPKRPADAGPADGEKRPRLSGPGAEPAAPAAAPRSAAAIQAQIDAARAKIAAQMAARAGGGAAPAPAAPTPAASAPKAPPPAAARLPARPTGAPAGLDMAAIQARINAARQSLSARNADAGSSGSGSGIHPLLLPSANKGIAAPAASSHNKRGRPVSGAYAPKFPSLAANARTATPAPVAPPVEQVNPYLAASEAAAEAGSSAPGPKARTTHKPLTFHKPGRHVREAEQLRREQKMEELKKRIADAARKAGLEETGSEEKLLRRQPPPDVEWWDQALLPSSSYDSVPEDFAESSTAKGKEAVPPGGPLIMGEGSPIDSYIQHPIPIPAPSDKIRVEPRGVMLTKKEMRKMRRQRRAAELQDKRDRIKMGLLPPEAPKVKLSNLMRVLTSEAVADPTKVEARVRREVAARREQHERTNLERKLTPDQIKAKQAAKMEKDEAKGVHCSVYRIKHLASPSHRFKVRKNAQQHGLTGLCIYHPSFALVVVEGPAKAIKDYRRLMTVRINWQDPGRPRDSAADDDDADDGDGAGPSNGAAAGREAERAQQQAELADIDWSSNTCELIFEGPLRERMISKGFIIRNCESDAEARKALGPRMEGYLSLAKRVTQASEDV</sequence>
<evidence type="ECO:0000259" key="6">
    <source>
        <dbReference type="Pfam" id="PF06544"/>
    </source>
</evidence>
<dbReference type="Proteomes" id="UP000245946">
    <property type="component" value="Unassembled WGS sequence"/>
</dbReference>
<feature type="domain" description="Small nuclear ribonucleoprotein Prp3 C-terminal" evidence="6">
    <location>
        <begin position="447"/>
        <end position="603"/>
    </location>
</feature>
<evidence type="ECO:0000259" key="7">
    <source>
        <dbReference type="Pfam" id="PF08572"/>
    </source>
</evidence>
<feature type="domain" description="Pre-mRNA-splicing factor 3" evidence="7">
    <location>
        <begin position="207"/>
        <end position="424"/>
    </location>
</feature>
<feature type="compositionally biased region" description="Low complexity" evidence="5">
    <location>
        <begin position="195"/>
        <end position="207"/>
    </location>
</feature>
<organism evidence="8 9">
    <name type="scientific">Tilletiopsis washingtonensis</name>
    <dbReference type="NCBI Taxonomy" id="58919"/>
    <lineage>
        <taxon>Eukaryota</taxon>
        <taxon>Fungi</taxon>
        <taxon>Dikarya</taxon>
        <taxon>Basidiomycota</taxon>
        <taxon>Ustilaginomycotina</taxon>
        <taxon>Exobasidiomycetes</taxon>
        <taxon>Entylomatales</taxon>
        <taxon>Entylomatales incertae sedis</taxon>
        <taxon>Tilletiopsis</taxon>
    </lineage>
</organism>
<evidence type="ECO:0000256" key="4">
    <source>
        <dbReference type="ARBA" id="ARBA00023242"/>
    </source>
</evidence>
<dbReference type="InterPro" id="IPR027104">
    <property type="entry name" value="Prp3"/>
</dbReference>
<dbReference type="RefSeq" id="XP_025595334.1">
    <property type="nucleotide sequence ID" value="XM_025744458.1"/>
</dbReference>
<proteinExistence type="predicted"/>
<evidence type="ECO:0000256" key="2">
    <source>
        <dbReference type="ARBA" id="ARBA00022664"/>
    </source>
</evidence>
<feature type="region of interest" description="Disordered" evidence="5">
    <location>
        <begin position="111"/>
        <end position="132"/>
    </location>
</feature>
<dbReference type="EMBL" id="KZ819307">
    <property type="protein sequence ID" value="PWN95055.1"/>
    <property type="molecule type" value="Genomic_DNA"/>
</dbReference>
<protein>
    <submittedName>
        <fullName evidence="8">PRP3-domain-containing protein</fullName>
    </submittedName>
</protein>
<dbReference type="GO" id="GO:0000398">
    <property type="term" value="P:mRNA splicing, via spliceosome"/>
    <property type="evidence" value="ECO:0007669"/>
    <property type="project" value="InterPro"/>
</dbReference>
<feature type="region of interest" description="Disordered" evidence="5">
    <location>
        <begin position="195"/>
        <end position="217"/>
    </location>
</feature>
<keyword evidence="3" id="KW-0508">mRNA splicing</keyword>
<dbReference type="GO" id="GO:0046540">
    <property type="term" value="C:U4/U6 x U5 tri-snRNP complex"/>
    <property type="evidence" value="ECO:0007669"/>
    <property type="project" value="InterPro"/>
</dbReference>